<keyword evidence="7" id="KW-1185">Reference proteome</keyword>
<evidence type="ECO:0000256" key="3">
    <source>
        <dbReference type="HAMAP-Rule" id="MF_01077"/>
    </source>
</evidence>
<dbReference type="Pfam" id="PF02576">
    <property type="entry name" value="RimP_N"/>
    <property type="match status" value="1"/>
</dbReference>
<reference evidence="6 7" key="1">
    <citation type="submission" date="2020-11" db="EMBL/GenBank/DDBJ databases">
        <authorList>
            <person name="Peeters C."/>
        </authorList>
    </citation>
    <scope>NUCLEOTIDE SEQUENCE [LARGE SCALE GENOMIC DNA]</scope>
    <source>
        <strain evidence="6 7">LMG 8286</strain>
    </source>
</reference>
<evidence type="ECO:0000313" key="6">
    <source>
        <dbReference type="EMBL" id="CAD7286390.1"/>
    </source>
</evidence>
<accession>A0ABN7K6C9</accession>
<dbReference type="InterPro" id="IPR035956">
    <property type="entry name" value="RimP_N_sf"/>
</dbReference>
<comment type="caution">
    <text evidence="6">The sequence shown here is derived from an EMBL/GenBank/DDBJ whole genome shotgun (WGS) entry which is preliminary data.</text>
</comment>
<keyword evidence="2 3" id="KW-0690">Ribosome biogenesis</keyword>
<dbReference type="EMBL" id="CAJHOE010000001">
    <property type="protein sequence ID" value="CAD7286390.1"/>
    <property type="molecule type" value="Genomic_DNA"/>
</dbReference>
<evidence type="ECO:0000256" key="1">
    <source>
        <dbReference type="ARBA" id="ARBA00022490"/>
    </source>
</evidence>
<dbReference type="Proteomes" id="UP000789359">
    <property type="component" value="Unassembled WGS sequence"/>
</dbReference>
<sequence>MNELEKLVKECGVELYDTEIVSENGRTIYRVYITKKDGISLDDCEKVSRLLSPIYDVTPPVSGDYVLEVSSPGLERKLGSPRQFALSIGELVKLQAGELKISGRLVKADDESIAVENSDGICEIKISEIKKAKTYLEW</sequence>
<proteinExistence type="inferred from homology"/>
<dbReference type="CDD" id="cd01734">
    <property type="entry name" value="YlxS_C"/>
    <property type="match status" value="1"/>
</dbReference>
<dbReference type="PANTHER" id="PTHR33867">
    <property type="entry name" value="RIBOSOME MATURATION FACTOR RIMP"/>
    <property type="match status" value="1"/>
</dbReference>
<organism evidence="6 7">
    <name type="scientific">Campylobacter suis</name>
    <dbReference type="NCBI Taxonomy" id="2790657"/>
    <lineage>
        <taxon>Bacteria</taxon>
        <taxon>Pseudomonadati</taxon>
        <taxon>Campylobacterota</taxon>
        <taxon>Epsilonproteobacteria</taxon>
        <taxon>Campylobacterales</taxon>
        <taxon>Campylobacteraceae</taxon>
        <taxon>Campylobacter</taxon>
    </lineage>
</organism>
<evidence type="ECO:0000259" key="5">
    <source>
        <dbReference type="Pfam" id="PF17384"/>
    </source>
</evidence>
<dbReference type="InterPro" id="IPR028998">
    <property type="entry name" value="RimP_C"/>
</dbReference>
<feature type="domain" description="Ribosome maturation factor RimP C-terminal" evidence="5">
    <location>
        <begin position="80"/>
        <end position="138"/>
    </location>
</feature>
<dbReference type="SUPFAM" id="SSF74942">
    <property type="entry name" value="YhbC-like, C-terminal domain"/>
    <property type="match status" value="1"/>
</dbReference>
<dbReference type="InterPro" id="IPR003728">
    <property type="entry name" value="Ribosome_maturation_RimP"/>
</dbReference>
<evidence type="ECO:0000313" key="7">
    <source>
        <dbReference type="Proteomes" id="UP000789359"/>
    </source>
</evidence>
<dbReference type="Pfam" id="PF17384">
    <property type="entry name" value="DUF150_C"/>
    <property type="match status" value="1"/>
</dbReference>
<name>A0ABN7K6C9_9BACT</name>
<dbReference type="RefSeq" id="WP_230056026.1">
    <property type="nucleotide sequence ID" value="NZ_CAJHOE010000001.1"/>
</dbReference>
<dbReference type="Gene3D" id="3.30.300.70">
    <property type="entry name" value="RimP-like superfamily, N-terminal"/>
    <property type="match status" value="1"/>
</dbReference>
<dbReference type="InterPro" id="IPR036847">
    <property type="entry name" value="RimP_C_sf"/>
</dbReference>
<comment type="subcellular location">
    <subcellularLocation>
        <location evidence="3">Cytoplasm</location>
    </subcellularLocation>
</comment>
<protein>
    <recommendedName>
        <fullName evidence="3">Ribosome maturation factor RimP</fullName>
    </recommendedName>
</protein>
<evidence type="ECO:0000256" key="2">
    <source>
        <dbReference type="ARBA" id="ARBA00022517"/>
    </source>
</evidence>
<dbReference type="HAMAP" id="MF_01077">
    <property type="entry name" value="RimP"/>
    <property type="match status" value="1"/>
</dbReference>
<comment type="similarity">
    <text evidence="3">Belongs to the RimP family.</text>
</comment>
<gene>
    <name evidence="3 6" type="primary">rimP</name>
    <name evidence="6" type="ORF">LMG8286_00221</name>
</gene>
<evidence type="ECO:0000259" key="4">
    <source>
        <dbReference type="Pfam" id="PF02576"/>
    </source>
</evidence>
<keyword evidence="1 3" id="KW-0963">Cytoplasm</keyword>
<dbReference type="NCBIfam" id="NF011232">
    <property type="entry name" value="PRK14639.1"/>
    <property type="match status" value="1"/>
</dbReference>
<dbReference type="SUPFAM" id="SSF75420">
    <property type="entry name" value="YhbC-like, N-terminal domain"/>
    <property type="match status" value="1"/>
</dbReference>
<feature type="domain" description="Ribosome maturation factor RimP N-terminal" evidence="4">
    <location>
        <begin position="4"/>
        <end position="75"/>
    </location>
</feature>
<comment type="function">
    <text evidence="3">Required for maturation of 30S ribosomal subunits.</text>
</comment>
<dbReference type="PANTHER" id="PTHR33867:SF1">
    <property type="entry name" value="RIBOSOME MATURATION FACTOR RIMP"/>
    <property type="match status" value="1"/>
</dbReference>
<dbReference type="InterPro" id="IPR028989">
    <property type="entry name" value="RimP_N"/>
</dbReference>